<dbReference type="Gene3D" id="1.10.390.10">
    <property type="entry name" value="Neutral Protease Domain 2"/>
    <property type="match status" value="1"/>
</dbReference>
<proteinExistence type="predicted"/>
<dbReference type="Proteomes" id="UP001470230">
    <property type="component" value="Unassembled WGS sequence"/>
</dbReference>
<dbReference type="InterPro" id="IPR014782">
    <property type="entry name" value="Peptidase_M1_dom"/>
</dbReference>
<organism evidence="2 3">
    <name type="scientific">Tritrichomonas musculus</name>
    <dbReference type="NCBI Taxonomy" id="1915356"/>
    <lineage>
        <taxon>Eukaryota</taxon>
        <taxon>Metamonada</taxon>
        <taxon>Parabasalia</taxon>
        <taxon>Tritrichomonadida</taxon>
        <taxon>Tritrichomonadidae</taxon>
        <taxon>Tritrichomonas</taxon>
    </lineage>
</organism>
<name>A0ABR2KC89_9EUKA</name>
<dbReference type="Pfam" id="PF01433">
    <property type="entry name" value="Peptidase_M1"/>
    <property type="match status" value="1"/>
</dbReference>
<keyword evidence="3" id="KW-1185">Reference proteome</keyword>
<evidence type="ECO:0000313" key="2">
    <source>
        <dbReference type="EMBL" id="KAK8888742.1"/>
    </source>
</evidence>
<accession>A0ABR2KC89</accession>
<evidence type="ECO:0000313" key="3">
    <source>
        <dbReference type="Proteomes" id="UP001470230"/>
    </source>
</evidence>
<evidence type="ECO:0000259" key="1">
    <source>
        <dbReference type="Pfam" id="PF01433"/>
    </source>
</evidence>
<reference evidence="2 3" key="1">
    <citation type="submission" date="2024-04" db="EMBL/GenBank/DDBJ databases">
        <title>Tritrichomonas musculus Genome.</title>
        <authorList>
            <person name="Alves-Ferreira E."/>
            <person name="Grigg M."/>
            <person name="Lorenzi H."/>
            <person name="Galac M."/>
        </authorList>
    </citation>
    <scope>NUCLEOTIDE SEQUENCE [LARGE SCALE GENOMIC DNA]</scope>
    <source>
        <strain evidence="2 3">EAF2021</strain>
    </source>
</reference>
<dbReference type="InterPro" id="IPR050344">
    <property type="entry name" value="Peptidase_M1_aminopeptidases"/>
</dbReference>
<sequence length="276" mass="32668">MHEVSHLWFGDLVIIKWGDSVFLNEGFEQYFQYLILRDCFHEYSNKAIQMYIERDGTRCLDYFEDERVVVNEDEIDFSTRVLKSVIYIKGTFTLKMFSDIVGEVNFFKVCSVWNQTYKNKNADIADFISLVNNTLNEDHSDFFNTWLKKVGFPLLNVVELYNDAGQIVEIKITQSSRIPVIYEVDGEMKRREVLMDEEEKDIFMKYDWVLVNDGMESLFITIYSKFLISLLVDAKCKRKIISNNIDYIAKSHYQIFASDDYAIEPDVYEIVEERFL</sequence>
<dbReference type="EMBL" id="JAPFFF010000005">
    <property type="protein sequence ID" value="KAK8888742.1"/>
    <property type="molecule type" value="Genomic_DNA"/>
</dbReference>
<protein>
    <recommendedName>
        <fullName evidence="1">Peptidase M1 membrane alanine aminopeptidase domain-containing protein</fullName>
    </recommendedName>
</protein>
<comment type="caution">
    <text evidence="2">The sequence shown here is derived from an EMBL/GenBank/DDBJ whole genome shotgun (WGS) entry which is preliminary data.</text>
</comment>
<gene>
    <name evidence="2" type="ORF">M9Y10_033476</name>
</gene>
<dbReference type="PANTHER" id="PTHR11533">
    <property type="entry name" value="PROTEASE M1 ZINC METALLOPROTEASE"/>
    <property type="match status" value="1"/>
</dbReference>
<feature type="domain" description="Peptidase M1 membrane alanine aminopeptidase" evidence="1">
    <location>
        <begin position="1"/>
        <end position="146"/>
    </location>
</feature>
<dbReference type="PANTHER" id="PTHR11533:SF299">
    <property type="entry name" value="AMINOPEPTIDASE"/>
    <property type="match status" value="1"/>
</dbReference>
<dbReference type="InterPro" id="IPR027268">
    <property type="entry name" value="Peptidase_M4/M1_CTD_sf"/>
</dbReference>
<dbReference type="SUPFAM" id="SSF55486">
    <property type="entry name" value="Metalloproteases ('zincins'), catalytic domain"/>
    <property type="match status" value="1"/>
</dbReference>